<dbReference type="OrthoDB" id="498125at2759"/>
<proteinExistence type="inferred from homology"/>
<protein>
    <submittedName>
        <fullName evidence="3">NAD-binding protein</fullName>
    </submittedName>
</protein>
<dbReference type="Pfam" id="PF13561">
    <property type="entry name" value="adh_short_C2"/>
    <property type="match status" value="1"/>
</dbReference>
<keyword evidence="2" id="KW-0560">Oxidoreductase</keyword>
<evidence type="ECO:0000256" key="2">
    <source>
        <dbReference type="ARBA" id="ARBA00023002"/>
    </source>
</evidence>
<dbReference type="SUPFAM" id="SSF51735">
    <property type="entry name" value="NAD(P)-binding Rossmann-fold domains"/>
    <property type="match status" value="1"/>
</dbReference>
<dbReference type="Proteomes" id="UP000623467">
    <property type="component" value="Unassembled WGS sequence"/>
</dbReference>
<dbReference type="EMBL" id="JACAZH010000001">
    <property type="protein sequence ID" value="KAF7377402.1"/>
    <property type="molecule type" value="Genomic_DNA"/>
</dbReference>
<reference evidence="3" key="1">
    <citation type="submission" date="2020-05" db="EMBL/GenBank/DDBJ databases">
        <title>Mycena genomes resolve the evolution of fungal bioluminescence.</title>
        <authorList>
            <person name="Tsai I.J."/>
        </authorList>
    </citation>
    <scope>NUCLEOTIDE SEQUENCE</scope>
    <source>
        <strain evidence="3">160909Yilan</strain>
    </source>
</reference>
<dbReference type="PANTHER" id="PTHR24321">
    <property type="entry name" value="DEHYDROGENASES, SHORT CHAIN"/>
    <property type="match status" value="1"/>
</dbReference>
<name>A0A8H6ZGL9_9AGAR</name>
<dbReference type="InterPro" id="IPR036291">
    <property type="entry name" value="NAD(P)-bd_dom_sf"/>
</dbReference>
<dbReference type="PANTHER" id="PTHR24321:SF8">
    <property type="entry name" value="ESTRADIOL 17-BETA-DEHYDROGENASE 8-RELATED"/>
    <property type="match status" value="1"/>
</dbReference>
<accession>A0A8H6ZGL9</accession>
<gene>
    <name evidence="3" type="ORF">MSAN_00161800</name>
</gene>
<dbReference type="InterPro" id="IPR002347">
    <property type="entry name" value="SDR_fam"/>
</dbReference>
<dbReference type="FunFam" id="3.40.50.720:FF:000084">
    <property type="entry name" value="Short-chain dehydrogenase reductase"/>
    <property type="match status" value="1"/>
</dbReference>
<evidence type="ECO:0000313" key="4">
    <source>
        <dbReference type="Proteomes" id="UP000623467"/>
    </source>
</evidence>
<keyword evidence="4" id="KW-1185">Reference proteome</keyword>
<dbReference type="PRINTS" id="PR00081">
    <property type="entry name" value="GDHRDH"/>
</dbReference>
<organism evidence="3 4">
    <name type="scientific">Mycena sanguinolenta</name>
    <dbReference type="NCBI Taxonomy" id="230812"/>
    <lineage>
        <taxon>Eukaryota</taxon>
        <taxon>Fungi</taxon>
        <taxon>Dikarya</taxon>
        <taxon>Basidiomycota</taxon>
        <taxon>Agaricomycotina</taxon>
        <taxon>Agaricomycetes</taxon>
        <taxon>Agaricomycetidae</taxon>
        <taxon>Agaricales</taxon>
        <taxon>Marasmiineae</taxon>
        <taxon>Mycenaceae</taxon>
        <taxon>Mycena</taxon>
    </lineage>
</organism>
<evidence type="ECO:0000256" key="1">
    <source>
        <dbReference type="ARBA" id="ARBA00006484"/>
    </source>
</evidence>
<dbReference type="GO" id="GO:0016491">
    <property type="term" value="F:oxidoreductase activity"/>
    <property type="evidence" value="ECO:0007669"/>
    <property type="project" value="UniProtKB-KW"/>
</dbReference>
<comment type="similarity">
    <text evidence="1">Belongs to the short-chain dehydrogenases/reductases (SDR) family.</text>
</comment>
<dbReference type="AlphaFoldDB" id="A0A8H6ZGL9"/>
<dbReference type="Gene3D" id="3.40.50.720">
    <property type="entry name" value="NAD(P)-binding Rossmann-like Domain"/>
    <property type="match status" value="1"/>
</dbReference>
<comment type="caution">
    <text evidence="3">The sequence shown here is derived from an EMBL/GenBank/DDBJ whole genome shotgun (WGS) entry which is preliminary data.</text>
</comment>
<sequence length="258" mass="27251">MTSKGVVLVTGAAQGIGRSIALRLADDGFNVAVNDISNNSEKLDALVSEIQEKGRASSKYVADVSQDEQVKTMVDDVVTRHGSLDVMVANAGIAGILAPLTEISTDNWDRVMNINARGTFLCYKYAGIQMIKQGRGGRIIGASSMAGKQGHATGGAYCASKFAVRGPHSDETVELTWTSALELGPHGITVNAYAPGVIDTTILDVARDMIIEHFTKTAALKKIGVPEDISALVSFLVSKEAQFITGQSISINGGTFFD</sequence>
<evidence type="ECO:0000313" key="3">
    <source>
        <dbReference type="EMBL" id="KAF7377402.1"/>
    </source>
</evidence>